<organism evidence="1 2">
    <name type="scientific">Polluticaenibacter yanchengensis</name>
    <dbReference type="NCBI Taxonomy" id="3014562"/>
    <lineage>
        <taxon>Bacteria</taxon>
        <taxon>Pseudomonadati</taxon>
        <taxon>Bacteroidota</taxon>
        <taxon>Chitinophagia</taxon>
        <taxon>Chitinophagales</taxon>
        <taxon>Chitinophagaceae</taxon>
        <taxon>Polluticaenibacter</taxon>
    </lineage>
</organism>
<proteinExistence type="predicted"/>
<protein>
    <recommendedName>
        <fullName evidence="3">DUF1828 domain-containing protein</fullName>
    </recommendedName>
</protein>
<accession>A0ABT4UEZ7</accession>
<keyword evidence="2" id="KW-1185">Reference proteome</keyword>
<evidence type="ECO:0008006" key="3">
    <source>
        <dbReference type="Google" id="ProtNLM"/>
    </source>
</evidence>
<reference evidence="1 2" key="1">
    <citation type="submission" date="2022-12" db="EMBL/GenBank/DDBJ databases">
        <title>Chitinophagaceae gen. sp. nov., a new member of the family Chitinophagaceae, isolated from soil in a chemical factory.</title>
        <authorList>
            <person name="Ke Z."/>
        </authorList>
    </citation>
    <scope>NUCLEOTIDE SEQUENCE [LARGE SCALE GENOMIC DNA]</scope>
    <source>
        <strain evidence="1 2">LY-5</strain>
    </source>
</reference>
<comment type="caution">
    <text evidence="1">The sequence shown here is derived from an EMBL/GenBank/DDBJ whole genome shotgun (WGS) entry which is preliminary data.</text>
</comment>
<evidence type="ECO:0000313" key="2">
    <source>
        <dbReference type="Proteomes" id="UP001210231"/>
    </source>
</evidence>
<evidence type="ECO:0000313" key="1">
    <source>
        <dbReference type="EMBL" id="MDA3613406.1"/>
    </source>
</evidence>
<dbReference type="Proteomes" id="UP001210231">
    <property type="component" value="Unassembled WGS sequence"/>
</dbReference>
<name>A0ABT4UEZ7_9BACT</name>
<dbReference type="EMBL" id="JAQGEF010000001">
    <property type="protein sequence ID" value="MDA3613406.1"/>
    <property type="molecule type" value="Genomic_DNA"/>
</dbReference>
<sequence length="110" mass="12625">MVFDSKKIVYSSEDNWDELVSITFVDNDQYLSLNALSYEDEIEIELNDQANYASVNKSDFRYELTATALHVILEKAIVQHNFPGLKFVINYQTCDLNKLTRAINALIANN</sequence>
<dbReference type="RefSeq" id="WP_407029737.1">
    <property type="nucleotide sequence ID" value="NZ_JAQGEF010000001.1"/>
</dbReference>
<gene>
    <name evidence="1" type="ORF">O3P16_01190</name>
</gene>